<dbReference type="Proteomes" id="UP000245362">
    <property type="component" value="Unassembled WGS sequence"/>
</dbReference>
<dbReference type="EMBL" id="QFWT01000002">
    <property type="protein sequence ID" value="PWI34346.1"/>
    <property type="molecule type" value="Genomic_DNA"/>
</dbReference>
<accession>A0A2U3BC23</accession>
<comment type="caution">
    <text evidence="2">The sequence shown here is derived from an EMBL/GenBank/DDBJ whole genome shotgun (WGS) entry which is preliminary data.</text>
</comment>
<reference evidence="2 3" key="1">
    <citation type="submission" date="2018-05" db="EMBL/GenBank/DDBJ databases">
        <title>Vibrio limimaris sp. nov., isolated from marine sediment.</title>
        <authorList>
            <person name="Li C.-M."/>
        </authorList>
    </citation>
    <scope>NUCLEOTIDE SEQUENCE [LARGE SCALE GENOMIC DNA]</scope>
    <source>
        <strain evidence="2 3">E4404</strain>
    </source>
</reference>
<name>A0A2U3BC23_9VIBR</name>
<keyword evidence="3" id="KW-1185">Reference proteome</keyword>
<organism evidence="2 3">
    <name type="scientific">Vibrio albus</name>
    <dbReference type="NCBI Taxonomy" id="2200953"/>
    <lineage>
        <taxon>Bacteria</taxon>
        <taxon>Pseudomonadati</taxon>
        <taxon>Pseudomonadota</taxon>
        <taxon>Gammaproteobacteria</taxon>
        <taxon>Vibrionales</taxon>
        <taxon>Vibrionaceae</taxon>
        <taxon>Vibrio</taxon>
    </lineage>
</organism>
<dbReference type="AlphaFoldDB" id="A0A2U3BC23"/>
<protein>
    <submittedName>
        <fullName evidence="2">Chromosome partitioning protein ParA</fullName>
    </submittedName>
</protein>
<sequence>MVVINGITPATVQQTKKPNKKRGVQQDKSKEEVAQPTQLAHAVAHSIRHADEADIERARVQYDLPEGHSRKAMEEYMTIFNQARRDELSQLIGVDLFI</sequence>
<feature type="compositionally biased region" description="Basic and acidic residues" evidence="1">
    <location>
        <begin position="24"/>
        <end position="33"/>
    </location>
</feature>
<gene>
    <name evidence="2" type="ORF">DI392_04340</name>
</gene>
<proteinExistence type="predicted"/>
<evidence type="ECO:0000313" key="3">
    <source>
        <dbReference type="Proteomes" id="UP000245362"/>
    </source>
</evidence>
<evidence type="ECO:0000313" key="2">
    <source>
        <dbReference type="EMBL" id="PWI34346.1"/>
    </source>
</evidence>
<evidence type="ECO:0000256" key="1">
    <source>
        <dbReference type="SAM" id="MobiDB-lite"/>
    </source>
</evidence>
<feature type="region of interest" description="Disordered" evidence="1">
    <location>
        <begin position="1"/>
        <end position="37"/>
    </location>
</feature>
<dbReference type="OrthoDB" id="5903961at2"/>
<dbReference type="RefSeq" id="WP_109318684.1">
    <property type="nucleotide sequence ID" value="NZ_QFWT01000002.1"/>
</dbReference>